<dbReference type="EMBL" id="JBHUOL010000006">
    <property type="protein sequence ID" value="MFD2907697.1"/>
    <property type="molecule type" value="Genomic_DNA"/>
</dbReference>
<name>A0ABW5Z754_9FLAO</name>
<gene>
    <name evidence="1" type="ORF">ACFSX9_03010</name>
</gene>
<protein>
    <recommendedName>
        <fullName evidence="3">Lipoprotein</fullName>
    </recommendedName>
</protein>
<evidence type="ECO:0000313" key="2">
    <source>
        <dbReference type="Proteomes" id="UP001597549"/>
    </source>
</evidence>
<dbReference type="PROSITE" id="PS51257">
    <property type="entry name" value="PROKAR_LIPOPROTEIN"/>
    <property type="match status" value="1"/>
</dbReference>
<sequence length="149" mass="17090">MRTFLTIMLVFLIVSIPLLTSCTVSSAEYNKNLNETVEDLNDAKAVLAQAEFDSINDYNTFKVSFKFKLGENQKVLNNLKLDIDSNDKAVRAIENSEISKLEKRNATLKYKIENYELISTQKWEISKETFNNELDDLRSSISSMAVYDK</sequence>
<accession>A0ABW5Z754</accession>
<dbReference type="RefSeq" id="WP_379804214.1">
    <property type="nucleotide sequence ID" value="NZ_JBHUOL010000006.1"/>
</dbReference>
<dbReference type="Proteomes" id="UP001597549">
    <property type="component" value="Unassembled WGS sequence"/>
</dbReference>
<evidence type="ECO:0000313" key="1">
    <source>
        <dbReference type="EMBL" id="MFD2907697.1"/>
    </source>
</evidence>
<proteinExistence type="predicted"/>
<keyword evidence="2" id="KW-1185">Reference proteome</keyword>
<evidence type="ECO:0008006" key="3">
    <source>
        <dbReference type="Google" id="ProtNLM"/>
    </source>
</evidence>
<organism evidence="1 2">
    <name type="scientific">Flavobacterium ardleyense</name>
    <dbReference type="NCBI Taxonomy" id="2038737"/>
    <lineage>
        <taxon>Bacteria</taxon>
        <taxon>Pseudomonadati</taxon>
        <taxon>Bacteroidota</taxon>
        <taxon>Flavobacteriia</taxon>
        <taxon>Flavobacteriales</taxon>
        <taxon>Flavobacteriaceae</taxon>
        <taxon>Flavobacterium</taxon>
    </lineage>
</organism>
<comment type="caution">
    <text evidence="1">The sequence shown here is derived from an EMBL/GenBank/DDBJ whole genome shotgun (WGS) entry which is preliminary data.</text>
</comment>
<reference evidence="2" key="1">
    <citation type="journal article" date="2019" name="Int. J. Syst. Evol. Microbiol.">
        <title>The Global Catalogue of Microorganisms (GCM) 10K type strain sequencing project: providing services to taxonomists for standard genome sequencing and annotation.</title>
        <authorList>
            <consortium name="The Broad Institute Genomics Platform"/>
            <consortium name="The Broad Institute Genome Sequencing Center for Infectious Disease"/>
            <person name="Wu L."/>
            <person name="Ma J."/>
        </authorList>
    </citation>
    <scope>NUCLEOTIDE SEQUENCE [LARGE SCALE GENOMIC DNA]</scope>
    <source>
        <strain evidence="2">KCTC 52644</strain>
    </source>
</reference>